<feature type="domain" description="Thioredoxin" evidence="1">
    <location>
        <begin position="20"/>
        <end position="103"/>
    </location>
</feature>
<dbReference type="InterPro" id="IPR036249">
    <property type="entry name" value="Thioredoxin-like_sf"/>
</dbReference>
<gene>
    <name evidence="2" type="ORF">ACFOU2_23300</name>
</gene>
<dbReference type="InterPro" id="IPR013766">
    <property type="entry name" value="Thioredoxin_domain"/>
</dbReference>
<dbReference type="SUPFAM" id="SSF52833">
    <property type="entry name" value="Thioredoxin-like"/>
    <property type="match status" value="1"/>
</dbReference>
<accession>A0ABV8B9S7</accession>
<dbReference type="CDD" id="cd02947">
    <property type="entry name" value="TRX_family"/>
    <property type="match status" value="1"/>
</dbReference>
<keyword evidence="3" id="KW-1185">Reference proteome</keyword>
<proteinExistence type="predicted"/>
<dbReference type="EMBL" id="JBHRZT010000072">
    <property type="protein sequence ID" value="MFC3886254.1"/>
    <property type="molecule type" value="Genomic_DNA"/>
</dbReference>
<dbReference type="Gene3D" id="3.40.30.10">
    <property type="entry name" value="Glutaredoxin"/>
    <property type="match status" value="1"/>
</dbReference>
<dbReference type="Proteomes" id="UP001595752">
    <property type="component" value="Unassembled WGS sequence"/>
</dbReference>
<comment type="caution">
    <text evidence="2">The sequence shown here is derived from an EMBL/GenBank/DDBJ whole genome shotgun (WGS) entry which is preliminary data.</text>
</comment>
<evidence type="ECO:0000313" key="3">
    <source>
        <dbReference type="Proteomes" id="UP001595752"/>
    </source>
</evidence>
<organism evidence="2 3">
    <name type="scientific">Bacillus songklensis</name>
    <dbReference type="NCBI Taxonomy" id="1069116"/>
    <lineage>
        <taxon>Bacteria</taxon>
        <taxon>Bacillati</taxon>
        <taxon>Bacillota</taxon>
        <taxon>Bacilli</taxon>
        <taxon>Bacillales</taxon>
        <taxon>Bacillaceae</taxon>
        <taxon>Bacillus</taxon>
    </lineage>
</organism>
<sequence length="114" mass="13276">MREMVELTSLEMIDGFIKEHSLSFLYISRTNCSVCHALLPQVRDLMIHFPFIQLGHINADKLEEIAGHFSIFTVPVLLLFVDGKELLREARFVHLEQLKEKIKKIYELHIVNEG</sequence>
<protein>
    <submittedName>
        <fullName evidence="2">Thioredoxin family protein</fullName>
    </submittedName>
</protein>
<dbReference type="RefSeq" id="WP_377918622.1">
    <property type="nucleotide sequence ID" value="NZ_JBHRZT010000072.1"/>
</dbReference>
<reference evidence="3" key="1">
    <citation type="journal article" date="2019" name="Int. J. Syst. Evol. Microbiol.">
        <title>The Global Catalogue of Microorganisms (GCM) 10K type strain sequencing project: providing services to taxonomists for standard genome sequencing and annotation.</title>
        <authorList>
            <consortium name="The Broad Institute Genomics Platform"/>
            <consortium name="The Broad Institute Genome Sequencing Center for Infectious Disease"/>
            <person name="Wu L."/>
            <person name="Ma J."/>
        </authorList>
    </citation>
    <scope>NUCLEOTIDE SEQUENCE [LARGE SCALE GENOMIC DNA]</scope>
    <source>
        <strain evidence="3">CCUG 61889</strain>
    </source>
</reference>
<dbReference type="Pfam" id="PF00085">
    <property type="entry name" value="Thioredoxin"/>
    <property type="match status" value="1"/>
</dbReference>
<name>A0ABV8B9S7_9BACI</name>
<evidence type="ECO:0000259" key="1">
    <source>
        <dbReference type="Pfam" id="PF00085"/>
    </source>
</evidence>
<evidence type="ECO:0000313" key="2">
    <source>
        <dbReference type="EMBL" id="MFC3886254.1"/>
    </source>
</evidence>